<reference evidence="5 6" key="1">
    <citation type="submission" date="2024-09" db="EMBL/GenBank/DDBJ databases">
        <title>Rethinking Asexuality: The Enigmatic Case of Functional Sexual Genes in Lepraria (Stereocaulaceae).</title>
        <authorList>
            <person name="Doellman M."/>
            <person name="Sun Y."/>
            <person name="Barcenas-Pena A."/>
            <person name="Lumbsch H.T."/>
            <person name="Grewe F."/>
        </authorList>
    </citation>
    <scope>NUCLEOTIDE SEQUENCE [LARGE SCALE GENOMIC DNA]</scope>
    <source>
        <strain evidence="5 6">Mercado 3170</strain>
    </source>
</reference>
<dbReference type="Pfam" id="PF01302">
    <property type="entry name" value="CAP_GLY"/>
    <property type="match status" value="1"/>
</dbReference>
<feature type="region of interest" description="Disordered" evidence="3">
    <location>
        <begin position="468"/>
        <end position="522"/>
    </location>
</feature>
<dbReference type="InterPro" id="IPR001611">
    <property type="entry name" value="Leu-rich_rpt"/>
</dbReference>
<evidence type="ECO:0000256" key="2">
    <source>
        <dbReference type="ARBA" id="ARBA00022737"/>
    </source>
</evidence>
<dbReference type="InterPro" id="IPR050576">
    <property type="entry name" value="Cilia_flagella_integrity"/>
</dbReference>
<evidence type="ECO:0000259" key="4">
    <source>
        <dbReference type="PROSITE" id="PS50245"/>
    </source>
</evidence>
<dbReference type="InterPro" id="IPR032675">
    <property type="entry name" value="LRR_dom_sf"/>
</dbReference>
<dbReference type="EMBL" id="JBEFKJ010000011">
    <property type="protein sequence ID" value="KAL2043507.1"/>
    <property type="molecule type" value="Genomic_DNA"/>
</dbReference>
<dbReference type="SUPFAM" id="SSF74924">
    <property type="entry name" value="Cap-Gly domain"/>
    <property type="match status" value="1"/>
</dbReference>
<dbReference type="PROSITE" id="PS51450">
    <property type="entry name" value="LRR"/>
    <property type="match status" value="1"/>
</dbReference>
<sequence length="627" mass="70094">MSVGHYSGQRLSYDGHLATVRYIGTVKHQKGDWLGVEWDEPSRGKHDGSHGGCRYFTCLSRHSTAGSFVRPSRPSDQPLSFLDALKKKYASNDNAEAIGKGENIRISGKTVEEVGFEKKRQELAVLENLKVAVLDGMCIAGLGCSPQEGDTVQEWHLPSVEAPGNNSQAMAITLLDLSRNLLEKWVDVASICHSMQALRTLKVDGNRLRDLNCTLYGKETLRSFQRVTELSLDNTLLLWDQIVELTASFESLNTLSLASNGLGVENMLSDLRTFTLTTLDLSSNVFTSLVHITCLSSLPKLTTLSLRSNPLIELQSPAKFPALRKLDVAFTDIPNLASLDPIPTVFPSLTNLLTKSTPLMNHESASLHTVARLPGIIELNYEDITPEKRLNAELFYLGFVAKQLAEAPNRWNEKAILDEHPRYKALCELHGEPAIVKKKADEDEAGTLRARVTEFTFYITDSDLTKAQQQARDIQNQTQHQRHKPNISPTEATNPTQKSEETIPPTSPQPKPQTPISTPKLLQKTKLLPRTIDIYRLKGIVSALFSIPFLSFKLIWETDEFDPAAGEDEGGWSVSEDESDEVEIVTRKEGNYDRRRWVRREVELVDGTREVGFWVEGVGARIRVELR</sequence>
<comment type="caution">
    <text evidence="5">The sequence shown here is derived from an EMBL/GenBank/DDBJ whole genome shotgun (WGS) entry which is preliminary data.</text>
</comment>
<dbReference type="PANTHER" id="PTHR45973:SF35">
    <property type="entry name" value="LEUCINE-RICH REPEAT-CONTAINING PROTEIN 43"/>
    <property type="match status" value="1"/>
</dbReference>
<dbReference type="SUPFAM" id="SSF52047">
    <property type="entry name" value="RNI-like"/>
    <property type="match status" value="1"/>
</dbReference>
<dbReference type="Proteomes" id="UP001590950">
    <property type="component" value="Unassembled WGS sequence"/>
</dbReference>
<feature type="compositionally biased region" description="Polar residues" evidence="3">
    <location>
        <begin position="468"/>
        <end position="479"/>
    </location>
</feature>
<gene>
    <name evidence="5" type="ORF">N7G274_003814</name>
</gene>
<accession>A0ABR4ACD6</accession>
<name>A0ABR4ACD6_9LECA</name>
<dbReference type="InterPro" id="IPR036859">
    <property type="entry name" value="CAP-Gly_dom_sf"/>
</dbReference>
<organism evidence="5 6">
    <name type="scientific">Stereocaulon virgatum</name>
    <dbReference type="NCBI Taxonomy" id="373712"/>
    <lineage>
        <taxon>Eukaryota</taxon>
        <taxon>Fungi</taxon>
        <taxon>Dikarya</taxon>
        <taxon>Ascomycota</taxon>
        <taxon>Pezizomycotina</taxon>
        <taxon>Lecanoromycetes</taxon>
        <taxon>OSLEUM clade</taxon>
        <taxon>Lecanoromycetidae</taxon>
        <taxon>Lecanorales</taxon>
        <taxon>Lecanorineae</taxon>
        <taxon>Stereocaulaceae</taxon>
        <taxon>Stereocaulon</taxon>
    </lineage>
</organism>
<evidence type="ECO:0000256" key="1">
    <source>
        <dbReference type="ARBA" id="ARBA00022614"/>
    </source>
</evidence>
<feature type="domain" description="CAP-Gly" evidence="4">
    <location>
        <begin position="24"/>
        <end position="70"/>
    </location>
</feature>
<dbReference type="PROSITE" id="PS50245">
    <property type="entry name" value="CAP_GLY_2"/>
    <property type="match status" value="1"/>
</dbReference>
<protein>
    <recommendedName>
        <fullName evidence="4">CAP-Gly domain-containing protein</fullName>
    </recommendedName>
</protein>
<evidence type="ECO:0000313" key="6">
    <source>
        <dbReference type="Proteomes" id="UP001590950"/>
    </source>
</evidence>
<keyword evidence="2" id="KW-0677">Repeat</keyword>
<dbReference type="SMART" id="SM01052">
    <property type="entry name" value="CAP_GLY"/>
    <property type="match status" value="1"/>
</dbReference>
<evidence type="ECO:0000256" key="3">
    <source>
        <dbReference type="SAM" id="MobiDB-lite"/>
    </source>
</evidence>
<dbReference type="Gene3D" id="2.30.30.190">
    <property type="entry name" value="CAP Gly-rich-like domain"/>
    <property type="match status" value="1"/>
</dbReference>
<dbReference type="InterPro" id="IPR000938">
    <property type="entry name" value="CAP-Gly_domain"/>
</dbReference>
<evidence type="ECO:0000313" key="5">
    <source>
        <dbReference type="EMBL" id="KAL2043507.1"/>
    </source>
</evidence>
<dbReference type="PANTHER" id="PTHR45973">
    <property type="entry name" value="PROTEIN PHOSPHATASE 1 REGULATORY SUBUNIT SDS22-RELATED"/>
    <property type="match status" value="1"/>
</dbReference>
<keyword evidence="1" id="KW-0433">Leucine-rich repeat</keyword>
<proteinExistence type="predicted"/>
<feature type="compositionally biased region" description="Polar residues" evidence="3">
    <location>
        <begin position="487"/>
        <end position="497"/>
    </location>
</feature>
<keyword evidence="6" id="KW-1185">Reference proteome</keyword>
<dbReference type="Gene3D" id="3.80.10.10">
    <property type="entry name" value="Ribonuclease Inhibitor"/>
    <property type="match status" value="2"/>
</dbReference>
<dbReference type="PROSITE" id="PS00845">
    <property type="entry name" value="CAP_GLY_1"/>
    <property type="match status" value="1"/>
</dbReference>